<dbReference type="Proteomes" id="UP001596545">
    <property type="component" value="Unassembled WGS sequence"/>
</dbReference>
<dbReference type="EC" id="1.-.-.-" evidence="4"/>
<dbReference type="Gene3D" id="3.40.50.720">
    <property type="entry name" value="NAD(P)-binding Rossmann-like Domain"/>
    <property type="match status" value="1"/>
</dbReference>
<dbReference type="Pfam" id="PF00106">
    <property type="entry name" value="adh_short"/>
    <property type="match status" value="1"/>
</dbReference>
<dbReference type="GO" id="GO:0016491">
    <property type="term" value="F:oxidoreductase activity"/>
    <property type="evidence" value="ECO:0007669"/>
    <property type="project" value="UniProtKB-KW"/>
</dbReference>
<dbReference type="RefSeq" id="WP_256407954.1">
    <property type="nucleotide sequence ID" value="NZ_JANHDN010000002.1"/>
</dbReference>
<feature type="compositionally biased region" description="Acidic residues" evidence="3">
    <location>
        <begin position="47"/>
        <end position="58"/>
    </location>
</feature>
<name>A0ABD6ANB7_9EURY</name>
<dbReference type="Pfam" id="PF13561">
    <property type="entry name" value="adh_short_C2"/>
    <property type="match status" value="1"/>
</dbReference>
<evidence type="ECO:0000256" key="2">
    <source>
        <dbReference type="ARBA" id="ARBA00023002"/>
    </source>
</evidence>
<keyword evidence="5" id="KW-1185">Reference proteome</keyword>
<comment type="caution">
    <text evidence="4">The sequence shown here is derived from an EMBL/GenBank/DDBJ whole genome shotgun (WGS) entry which is preliminary data.</text>
</comment>
<dbReference type="PRINTS" id="PR00081">
    <property type="entry name" value="GDHRDH"/>
</dbReference>
<keyword evidence="2 4" id="KW-0560">Oxidoreductase</keyword>
<gene>
    <name evidence="4" type="ORF">ACFQMF_11565</name>
</gene>
<sequence length="272" mass="27545">MEPTVAITGATSGIGRAVAEAFVEAGAFVAVSGRDGDAVDRTVAELNGEDGDGDDGDGSSDGPGDGAGDAESAGDAADADDADDAPDAPDTAGTAWGERVDVRDEFDLERFFQRAAREGGPIDVVLANAAVFHGAPGGRPTDEVSYADYDDTMRTNARGVFATIGEAVPHLADGARVIVPSGSVAHESTPGMGAYAVSKAAAEAVARGFAADLDAAVGVVDPGLVATDLTGKERARDPESVAPLFVWAATEAPAEDLNGERLGLREWKSATR</sequence>
<dbReference type="InterPro" id="IPR036291">
    <property type="entry name" value="NAD(P)-bd_dom_sf"/>
</dbReference>
<comment type="similarity">
    <text evidence="1">Belongs to the short-chain dehydrogenases/reductases (SDR) family.</text>
</comment>
<proteinExistence type="inferred from homology"/>
<accession>A0ABD6ANB7</accession>
<dbReference type="EMBL" id="JBHTBL010000011">
    <property type="protein sequence ID" value="MFC7325216.1"/>
    <property type="molecule type" value="Genomic_DNA"/>
</dbReference>
<evidence type="ECO:0000256" key="3">
    <source>
        <dbReference type="SAM" id="MobiDB-lite"/>
    </source>
</evidence>
<dbReference type="AlphaFoldDB" id="A0ABD6ANB7"/>
<feature type="region of interest" description="Disordered" evidence="3">
    <location>
        <begin position="42"/>
        <end position="98"/>
    </location>
</feature>
<evidence type="ECO:0000313" key="4">
    <source>
        <dbReference type="EMBL" id="MFC7325216.1"/>
    </source>
</evidence>
<organism evidence="4 5">
    <name type="scientific">Halorubrum rutilum</name>
    <dbReference type="NCBI Taxonomy" id="1364933"/>
    <lineage>
        <taxon>Archaea</taxon>
        <taxon>Methanobacteriati</taxon>
        <taxon>Methanobacteriota</taxon>
        <taxon>Stenosarchaea group</taxon>
        <taxon>Halobacteria</taxon>
        <taxon>Halobacteriales</taxon>
        <taxon>Haloferacaceae</taxon>
        <taxon>Halorubrum</taxon>
    </lineage>
</organism>
<dbReference type="PANTHER" id="PTHR43669">
    <property type="entry name" value="5-KETO-D-GLUCONATE 5-REDUCTASE"/>
    <property type="match status" value="1"/>
</dbReference>
<evidence type="ECO:0000256" key="1">
    <source>
        <dbReference type="ARBA" id="ARBA00006484"/>
    </source>
</evidence>
<dbReference type="SUPFAM" id="SSF51735">
    <property type="entry name" value="NAD(P)-binding Rossmann-fold domains"/>
    <property type="match status" value="1"/>
</dbReference>
<feature type="compositionally biased region" description="Acidic residues" evidence="3">
    <location>
        <begin position="77"/>
        <end position="87"/>
    </location>
</feature>
<evidence type="ECO:0000313" key="5">
    <source>
        <dbReference type="Proteomes" id="UP001596545"/>
    </source>
</evidence>
<reference evidence="4 5" key="1">
    <citation type="journal article" date="2019" name="Int. J. Syst. Evol. Microbiol.">
        <title>The Global Catalogue of Microorganisms (GCM) 10K type strain sequencing project: providing services to taxonomists for standard genome sequencing and annotation.</title>
        <authorList>
            <consortium name="The Broad Institute Genomics Platform"/>
            <consortium name="The Broad Institute Genome Sequencing Center for Infectious Disease"/>
            <person name="Wu L."/>
            <person name="Ma J."/>
        </authorList>
    </citation>
    <scope>NUCLEOTIDE SEQUENCE [LARGE SCALE GENOMIC DNA]</scope>
    <source>
        <strain evidence="4 5">CGMCC 1.12554</strain>
    </source>
</reference>
<dbReference type="CDD" id="cd05233">
    <property type="entry name" value="SDR_c"/>
    <property type="match status" value="1"/>
</dbReference>
<dbReference type="PANTHER" id="PTHR43669:SF3">
    <property type="entry name" value="ALCOHOL DEHYDROGENASE, PUTATIVE (AFU_ORTHOLOGUE AFUA_3G03445)-RELATED"/>
    <property type="match status" value="1"/>
</dbReference>
<protein>
    <submittedName>
        <fullName evidence="4">SDR family oxidoreductase</fullName>
        <ecNumber evidence="4">1.-.-.-</ecNumber>
    </submittedName>
</protein>
<dbReference type="InterPro" id="IPR002347">
    <property type="entry name" value="SDR_fam"/>
</dbReference>